<accession>A0A067CHI4</accession>
<dbReference type="KEGG" id="spar:SPRG_08333"/>
<dbReference type="GO" id="GO:0030544">
    <property type="term" value="F:Hsp70 protein binding"/>
    <property type="evidence" value="ECO:0007669"/>
    <property type="project" value="InterPro"/>
</dbReference>
<feature type="transmembrane region" description="Helical" evidence="3">
    <location>
        <begin position="175"/>
        <end position="202"/>
    </location>
</feature>
<dbReference type="Proteomes" id="UP000030745">
    <property type="component" value="Unassembled WGS sequence"/>
</dbReference>
<dbReference type="PROSITE" id="PS50076">
    <property type="entry name" value="DNAJ_2"/>
    <property type="match status" value="1"/>
</dbReference>
<sequence length="209" mass="23213">MADYYDVLGVPKTASADEIKKAYRKLAIKYHPDKNPDNQDEAEKKFKEIGEAYSVLSDEEKRTTYDRFGKAGVNGQSNGGGMHPNFNAQNAEEIFQAFFGGQDPFNMFFQQGGMGGMGGQRVHVSNFGGPGFAFHFGGPGGMRGRHPMHHARQRREHDEAPQQQAVASGMGGGNLLLVFLLLWMMGVPLSYLWVLFMIYSYFGSQLGWS</sequence>
<dbReference type="InterPro" id="IPR001623">
    <property type="entry name" value="DnaJ_domain"/>
</dbReference>
<dbReference type="SMART" id="SM00271">
    <property type="entry name" value="DnaJ"/>
    <property type="match status" value="1"/>
</dbReference>
<dbReference type="InterPro" id="IPR036869">
    <property type="entry name" value="J_dom_sf"/>
</dbReference>
<keyword evidence="3" id="KW-0472">Membrane</keyword>
<dbReference type="STRING" id="695850.A0A067CHI4"/>
<dbReference type="OMA" id="KDKHAFY"/>
<dbReference type="PROSITE" id="PS00636">
    <property type="entry name" value="DNAJ_1"/>
    <property type="match status" value="1"/>
</dbReference>
<dbReference type="InterPro" id="IPR043183">
    <property type="entry name" value="DNJB2/6-like"/>
</dbReference>
<feature type="domain" description="J" evidence="4">
    <location>
        <begin position="3"/>
        <end position="69"/>
    </location>
</feature>
<organism evidence="5 6">
    <name type="scientific">Saprolegnia parasitica (strain CBS 223.65)</name>
    <dbReference type="NCBI Taxonomy" id="695850"/>
    <lineage>
        <taxon>Eukaryota</taxon>
        <taxon>Sar</taxon>
        <taxon>Stramenopiles</taxon>
        <taxon>Oomycota</taxon>
        <taxon>Saprolegniomycetes</taxon>
        <taxon>Saprolegniales</taxon>
        <taxon>Saprolegniaceae</taxon>
        <taxon>Saprolegnia</taxon>
    </lineage>
</organism>
<dbReference type="FunFam" id="1.10.287.110:FF:000034">
    <property type="entry name" value="Chaperone protein DnaJ"/>
    <property type="match status" value="1"/>
</dbReference>
<keyword evidence="6" id="KW-1185">Reference proteome</keyword>
<dbReference type="GeneID" id="24130561"/>
<dbReference type="VEuPathDB" id="FungiDB:SPRG_08333"/>
<name>A0A067CHI4_SAPPC</name>
<feature type="compositionally biased region" description="Basic residues" evidence="2">
    <location>
        <begin position="145"/>
        <end position="154"/>
    </location>
</feature>
<dbReference type="PANTHER" id="PTHR45168:SF3">
    <property type="entry name" value="DNAJ HEAT SHOCK PROTEIN FAMILY (HSP40) MEMBER B2"/>
    <property type="match status" value="1"/>
</dbReference>
<evidence type="ECO:0000313" key="5">
    <source>
        <dbReference type="EMBL" id="KDO26257.1"/>
    </source>
</evidence>
<keyword evidence="3" id="KW-0812">Transmembrane</keyword>
<dbReference type="PRINTS" id="PR00625">
    <property type="entry name" value="JDOMAIN"/>
</dbReference>
<dbReference type="AlphaFoldDB" id="A0A067CHI4"/>
<dbReference type="SUPFAM" id="SSF46565">
    <property type="entry name" value="Chaperone J-domain"/>
    <property type="match status" value="1"/>
</dbReference>
<evidence type="ECO:0000256" key="2">
    <source>
        <dbReference type="SAM" id="MobiDB-lite"/>
    </source>
</evidence>
<dbReference type="OrthoDB" id="10250354at2759"/>
<keyword evidence="3" id="KW-1133">Transmembrane helix</keyword>
<dbReference type="EMBL" id="KK583225">
    <property type="protein sequence ID" value="KDO26257.1"/>
    <property type="molecule type" value="Genomic_DNA"/>
</dbReference>
<gene>
    <name evidence="5" type="ORF">SPRG_08333</name>
</gene>
<evidence type="ECO:0000256" key="3">
    <source>
        <dbReference type="SAM" id="Phobius"/>
    </source>
</evidence>
<evidence type="ECO:0000256" key="1">
    <source>
        <dbReference type="ARBA" id="ARBA00023186"/>
    </source>
</evidence>
<dbReference type="RefSeq" id="XP_012202966.1">
    <property type="nucleotide sequence ID" value="XM_012347576.1"/>
</dbReference>
<protein>
    <recommendedName>
        <fullName evidence="4">J domain-containing protein</fullName>
    </recommendedName>
</protein>
<dbReference type="Pfam" id="PF00226">
    <property type="entry name" value="DnaJ"/>
    <property type="match status" value="1"/>
</dbReference>
<proteinExistence type="predicted"/>
<dbReference type="CDD" id="cd06257">
    <property type="entry name" value="DnaJ"/>
    <property type="match status" value="1"/>
</dbReference>
<keyword evidence="1" id="KW-0143">Chaperone</keyword>
<dbReference type="GO" id="GO:0051082">
    <property type="term" value="F:unfolded protein binding"/>
    <property type="evidence" value="ECO:0007669"/>
    <property type="project" value="InterPro"/>
</dbReference>
<dbReference type="InterPro" id="IPR018253">
    <property type="entry name" value="DnaJ_domain_CS"/>
</dbReference>
<dbReference type="PANTHER" id="PTHR45168">
    <property type="entry name" value="DNAJ HOMOLOG SUBFAMILY B MEMBER 2"/>
    <property type="match status" value="1"/>
</dbReference>
<evidence type="ECO:0000259" key="4">
    <source>
        <dbReference type="PROSITE" id="PS50076"/>
    </source>
</evidence>
<evidence type="ECO:0000313" key="6">
    <source>
        <dbReference type="Proteomes" id="UP000030745"/>
    </source>
</evidence>
<reference evidence="5 6" key="1">
    <citation type="journal article" date="2013" name="PLoS Genet.">
        <title>Distinctive expansion of potential virulence genes in the genome of the oomycete fish pathogen Saprolegnia parasitica.</title>
        <authorList>
            <person name="Jiang R.H."/>
            <person name="de Bruijn I."/>
            <person name="Haas B.J."/>
            <person name="Belmonte R."/>
            <person name="Lobach L."/>
            <person name="Christie J."/>
            <person name="van den Ackerveken G."/>
            <person name="Bottin A."/>
            <person name="Bulone V."/>
            <person name="Diaz-Moreno S.M."/>
            <person name="Dumas B."/>
            <person name="Fan L."/>
            <person name="Gaulin E."/>
            <person name="Govers F."/>
            <person name="Grenville-Briggs L.J."/>
            <person name="Horner N.R."/>
            <person name="Levin J.Z."/>
            <person name="Mammella M."/>
            <person name="Meijer H.J."/>
            <person name="Morris P."/>
            <person name="Nusbaum C."/>
            <person name="Oome S."/>
            <person name="Phillips A.J."/>
            <person name="van Rooyen D."/>
            <person name="Rzeszutek E."/>
            <person name="Saraiva M."/>
            <person name="Secombes C.J."/>
            <person name="Seidl M.F."/>
            <person name="Snel B."/>
            <person name="Stassen J.H."/>
            <person name="Sykes S."/>
            <person name="Tripathy S."/>
            <person name="van den Berg H."/>
            <person name="Vega-Arreguin J.C."/>
            <person name="Wawra S."/>
            <person name="Young S.K."/>
            <person name="Zeng Q."/>
            <person name="Dieguez-Uribeondo J."/>
            <person name="Russ C."/>
            <person name="Tyler B.M."/>
            <person name="van West P."/>
        </authorList>
    </citation>
    <scope>NUCLEOTIDE SEQUENCE [LARGE SCALE GENOMIC DNA]</scope>
    <source>
        <strain evidence="5 6">CBS 223.65</strain>
    </source>
</reference>
<dbReference type="Gene3D" id="1.10.287.110">
    <property type="entry name" value="DnaJ domain"/>
    <property type="match status" value="1"/>
</dbReference>
<feature type="region of interest" description="Disordered" evidence="2">
    <location>
        <begin position="145"/>
        <end position="165"/>
    </location>
</feature>